<keyword evidence="1" id="KW-0472">Membrane</keyword>
<name>D3VB21_XENNA</name>
<dbReference type="STRING" id="406817.XNC1_3765"/>
<accession>D3VB21</accession>
<feature type="transmembrane region" description="Helical" evidence="1">
    <location>
        <begin position="15"/>
        <end position="33"/>
    </location>
</feature>
<evidence type="ECO:0000313" key="3">
    <source>
        <dbReference type="Proteomes" id="UP000008075"/>
    </source>
</evidence>
<proteinExistence type="predicted"/>
<evidence type="ECO:0000313" key="2">
    <source>
        <dbReference type="EMBL" id="CBJ91796.1"/>
    </source>
</evidence>
<keyword evidence="3" id="KW-1185">Reference proteome</keyword>
<protein>
    <submittedName>
        <fullName evidence="2">Uncharacterized protein</fullName>
    </submittedName>
</protein>
<sequence>MNNYITTYISGNDFIYKYICILLYDLFCFYYLCISTQVKFILLFTYSFHSDVCFYFVFNICHKSMYLFTINNNCI</sequence>
<reference evidence="2 3" key="1">
    <citation type="journal article" date="2011" name="PLoS ONE">
        <title>The entomopathogenic bacterial endosymbionts xenorhabdus and photorhabdus: convergent lifestyles from divergent genomes.</title>
        <authorList>
            <person name="Chaston J.M."/>
            <person name="Suen G."/>
            <person name="Tucker S.L."/>
            <person name="Andersen A.W."/>
            <person name="Bhasin A."/>
            <person name="Bode E."/>
            <person name="Bode H.B."/>
            <person name="Brachmann A.O."/>
            <person name="Cowles C.E."/>
            <person name="Cowles K.N."/>
            <person name="Darby C."/>
            <person name="de Leon L."/>
            <person name="Drace K."/>
            <person name="Du Z."/>
            <person name="Givaudan A."/>
            <person name="Herbert Tran E.E."/>
            <person name="Jewell K.A."/>
            <person name="Knack J.J."/>
            <person name="Krasomil-Osterfeld K.C."/>
            <person name="Kukor R."/>
            <person name="Lanois A."/>
            <person name="Latreille P."/>
            <person name="Leimgruber N.K."/>
            <person name="Lipke C.M."/>
            <person name="Liu R."/>
            <person name="Lu X."/>
            <person name="Martens E.C."/>
            <person name="Marri P.R."/>
            <person name="Medigue C."/>
            <person name="Menard M.L."/>
            <person name="Miller N.M."/>
            <person name="Morales-Soto N."/>
            <person name="Norton S."/>
            <person name="Ogier J.C."/>
            <person name="Orchard S.S."/>
            <person name="Park D."/>
            <person name="Park Y."/>
            <person name="Qurollo B.A."/>
            <person name="Sugar D.R."/>
            <person name="Richards G.R."/>
            <person name="Rouy Z."/>
            <person name="Slominski B."/>
            <person name="Slominski K."/>
            <person name="Snyder H."/>
            <person name="Tjaden B.C."/>
            <person name="van der Hoeven R."/>
            <person name="Welch R.D."/>
            <person name="Wheeler C."/>
            <person name="Xiang B."/>
            <person name="Barbazuk B."/>
            <person name="Gaudriault S."/>
            <person name="Goodner B."/>
            <person name="Slater S.C."/>
            <person name="Forst S."/>
            <person name="Goldman B.S."/>
            <person name="Goodrich-Blair H."/>
        </authorList>
    </citation>
    <scope>NUCLEOTIDE SEQUENCE [LARGE SCALE GENOMIC DNA]</scope>
    <source>
        <strain evidence="3">ATCC 19061 / DSM 3370 / CCUG 14189 / LMG 1036 / NCIMB 9965 / AN6</strain>
    </source>
</reference>
<dbReference type="KEGG" id="xne:XNC1_3765"/>
<dbReference type="Proteomes" id="UP000008075">
    <property type="component" value="Chromosome"/>
</dbReference>
<keyword evidence="1" id="KW-0812">Transmembrane</keyword>
<gene>
    <name evidence="2" type="ordered locus">XNC1_3765</name>
</gene>
<evidence type="ECO:0000256" key="1">
    <source>
        <dbReference type="SAM" id="Phobius"/>
    </source>
</evidence>
<dbReference type="AlphaFoldDB" id="D3VB21"/>
<keyword evidence="1" id="KW-1133">Transmembrane helix</keyword>
<organism evidence="2 3">
    <name type="scientific">Xenorhabdus nematophila (strain ATCC 19061 / DSM 3370 / CCUG 14189 / LMG 1036 / NCIMB 9965 / AN6)</name>
    <dbReference type="NCBI Taxonomy" id="406817"/>
    <lineage>
        <taxon>Bacteria</taxon>
        <taxon>Pseudomonadati</taxon>
        <taxon>Pseudomonadota</taxon>
        <taxon>Gammaproteobacteria</taxon>
        <taxon>Enterobacterales</taxon>
        <taxon>Morganellaceae</taxon>
        <taxon>Xenorhabdus</taxon>
    </lineage>
</organism>
<dbReference type="HOGENOM" id="CLU_2670273_0_0_6"/>
<dbReference type="EMBL" id="FN667742">
    <property type="protein sequence ID" value="CBJ91796.1"/>
    <property type="molecule type" value="Genomic_DNA"/>
</dbReference>
<feature type="transmembrane region" description="Helical" evidence="1">
    <location>
        <begin position="40"/>
        <end position="58"/>
    </location>
</feature>